<feature type="transmembrane region" description="Helical" evidence="1">
    <location>
        <begin position="12"/>
        <end position="34"/>
    </location>
</feature>
<comment type="caution">
    <text evidence="2">The sequence shown here is derived from an EMBL/GenBank/DDBJ whole genome shotgun (WGS) entry which is preliminary data.</text>
</comment>
<dbReference type="EMBL" id="JAGIOF010000001">
    <property type="protein sequence ID" value="MBP2384547.1"/>
    <property type="molecule type" value="Genomic_DNA"/>
</dbReference>
<keyword evidence="1" id="KW-0812">Transmembrane</keyword>
<name>A0ABS4X7U3_9MICC</name>
<keyword evidence="1" id="KW-0472">Membrane</keyword>
<proteinExistence type="predicted"/>
<dbReference type="Proteomes" id="UP001296993">
    <property type="component" value="Unassembled WGS sequence"/>
</dbReference>
<sequence>MDEARKLRITVLCISVLVALGFAFFLSGGLGYLLDP</sequence>
<protein>
    <submittedName>
        <fullName evidence="2">Uncharacterized protein</fullName>
    </submittedName>
</protein>
<keyword evidence="3" id="KW-1185">Reference proteome</keyword>
<accession>A0ABS4X7U3</accession>
<evidence type="ECO:0000256" key="1">
    <source>
        <dbReference type="SAM" id="Phobius"/>
    </source>
</evidence>
<gene>
    <name evidence="2" type="ORF">JOF47_000058</name>
</gene>
<reference evidence="2 3" key="1">
    <citation type="submission" date="2021-03" db="EMBL/GenBank/DDBJ databases">
        <title>Sequencing the genomes of 1000 actinobacteria strains.</title>
        <authorList>
            <person name="Klenk H.-P."/>
        </authorList>
    </citation>
    <scope>NUCLEOTIDE SEQUENCE [LARGE SCALE GENOMIC DNA]</scope>
    <source>
        <strain evidence="2 3">DSM 15797</strain>
    </source>
</reference>
<evidence type="ECO:0000313" key="2">
    <source>
        <dbReference type="EMBL" id="MBP2384547.1"/>
    </source>
</evidence>
<keyword evidence="1" id="KW-1133">Transmembrane helix</keyword>
<organism evidence="2 3">
    <name type="scientific">Paeniglutamicibacter kerguelensis</name>
    <dbReference type="NCBI Taxonomy" id="254788"/>
    <lineage>
        <taxon>Bacteria</taxon>
        <taxon>Bacillati</taxon>
        <taxon>Actinomycetota</taxon>
        <taxon>Actinomycetes</taxon>
        <taxon>Micrococcales</taxon>
        <taxon>Micrococcaceae</taxon>
        <taxon>Paeniglutamicibacter</taxon>
    </lineage>
</organism>
<evidence type="ECO:0000313" key="3">
    <source>
        <dbReference type="Proteomes" id="UP001296993"/>
    </source>
</evidence>